<dbReference type="RefSeq" id="WP_083080430.1">
    <property type="nucleotide sequence ID" value="NZ_CP053563.1"/>
</dbReference>
<geneLocation type="plasmid" evidence="2 3">
    <name>pTElox9</name>
</geneLocation>
<proteinExistence type="predicted"/>
<gene>
    <name evidence="2" type="ORF">AKL02_020770</name>
</gene>
<dbReference type="Gene3D" id="1.10.260.40">
    <property type="entry name" value="lambda repressor-like DNA-binding domains"/>
    <property type="match status" value="1"/>
</dbReference>
<dbReference type="Proteomes" id="UP000192422">
    <property type="component" value="Plasmid pTElox9"/>
</dbReference>
<name>A0ABX6Z078_9RHOB</name>
<dbReference type="InterPro" id="IPR010982">
    <property type="entry name" value="Lambda_DNA-bd_dom_sf"/>
</dbReference>
<dbReference type="CDD" id="cd00093">
    <property type="entry name" value="HTH_XRE"/>
    <property type="match status" value="1"/>
</dbReference>
<keyword evidence="3" id="KW-1185">Reference proteome</keyword>
<dbReference type="EMBL" id="CP053563">
    <property type="protein sequence ID" value="QPZ93406.1"/>
    <property type="molecule type" value="Genomic_DNA"/>
</dbReference>
<organism evidence="2 3">
    <name type="scientific">Thioclava electrotropha</name>
    <dbReference type="NCBI Taxonomy" id="1549850"/>
    <lineage>
        <taxon>Bacteria</taxon>
        <taxon>Pseudomonadati</taxon>
        <taxon>Pseudomonadota</taxon>
        <taxon>Alphaproteobacteria</taxon>
        <taxon>Rhodobacterales</taxon>
        <taxon>Paracoccaceae</taxon>
        <taxon>Thioclava</taxon>
    </lineage>
</organism>
<feature type="domain" description="HTH cro/C1-type" evidence="1">
    <location>
        <begin position="22"/>
        <end position="81"/>
    </location>
</feature>
<protein>
    <submittedName>
        <fullName evidence="2">Helix-turn-helix transcriptional regulator</fullName>
    </submittedName>
</protein>
<dbReference type="SMART" id="SM00530">
    <property type="entry name" value="HTH_XRE"/>
    <property type="match status" value="1"/>
</dbReference>
<evidence type="ECO:0000259" key="1">
    <source>
        <dbReference type="PROSITE" id="PS50943"/>
    </source>
</evidence>
<dbReference type="SUPFAM" id="SSF47413">
    <property type="entry name" value="lambda repressor-like DNA-binding domains"/>
    <property type="match status" value="1"/>
</dbReference>
<accession>A0ABX6Z078</accession>
<dbReference type="PROSITE" id="PS50943">
    <property type="entry name" value="HTH_CROC1"/>
    <property type="match status" value="1"/>
</dbReference>
<evidence type="ECO:0000313" key="3">
    <source>
        <dbReference type="Proteomes" id="UP000192422"/>
    </source>
</evidence>
<keyword evidence="2" id="KW-0614">Plasmid</keyword>
<sequence>MSENRTYSKFTKEALLLLGKRIRLARKERRMSEKDLSERVGIARSTLQKIERGDPVVDIGLVFEAATITGVPLFEPDATSLAPQIAQVRDKIALLPAYIRKPKTELNDDF</sequence>
<evidence type="ECO:0000313" key="2">
    <source>
        <dbReference type="EMBL" id="QPZ93406.1"/>
    </source>
</evidence>
<dbReference type="Pfam" id="PF01381">
    <property type="entry name" value="HTH_3"/>
    <property type="match status" value="1"/>
</dbReference>
<dbReference type="InterPro" id="IPR001387">
    <property type="entry name" value="Cro/C1-type_HTH"/>
</dbReference>
<reference evidence="2 3" key="1">
    <citation type="submission" date="2020-05" db="EMBL/GenBank/DDBJ databases">
        <title>Thioclava electrotropha strain Elox9 finished genome.</title>
        <authorList>
            <person name="Rowe A.R."/>
            <person name="Wilbanks E.G."/>
        </authorList>
    </citation>
    <scope>NUCLEOTIDE SEQUENCE [LARGE SCALE GENOMIC DNA]</scope>
    <source>
        <strain evidence="2 3">Elox9</strain>
        <plasmid evidence="2 3">pTElox9</plasmid>
    </source>
</reference>